<dbReference type="PANTHER" id="PTHR47816">
    <property type="entry name" value="RIBOSOMAL RNA SMALL SUBUNIT METHYLTRANSFERASE C"/>
    <property type="match status" value="1"/>
</dbReference>
<dbReference type="EMBL" id="JAHXDN010000004">
    <property type="protein sequence ID" value="MBW4709329.1"/>
    <property type="molecule type" value="Genomic_DNA"/>
</dbReference>
<dbReference type="Proteomes" id="UP001138661">
    <property type="component" value="Unassembled WGS sequence"/>
</dbReference>
<evidence type="ECO:0000256" key="5">
    <source>
        <dbReference type="ARBA" id="ARBA00022691"/>
    </source>
</evidence>
<dbReference type="PANTHER" id="PTHR47816:SF4">
    <property type="entry name" value="RIBOSOMAL RNA SMALL SUBUNIT METHYLTRANSFERASE C"/>
    <property type="match status" value="1"/>
</dbReference>
<dbReference type="RefSeq" id="WP_219504710.1">
    <property type="nucleotide sequence ID" value="NZ_JAHXDN010000004.1"/>
</dbReference>
<dbReference type="CDD" id="cd02440">
    <property type="entry name" value="AdoMet_MTases"/>
    <property type="match status" value="1"/>
</dbReference>
<reference evidence="7" key="1">
    <citation type="submission" date="2021-07" db="EMBL/GenBank/DDBJ databases">
        <title>Roseobacter insulae sp. nov., isolated from a tidal flat.</title>
        <authorList>
            <person name="Park S."/>
            <person name="Yoon J.-H."/>
        </authorList>
    </citation>
    <scope>NUCLEOTIDE SEQUENCE</scope>
    <source>
        <strain evidence="7">YSTF-M11</strain>
    </source>
</reference>
<dbReference type="AlphaFoldDB" id="A0A9X1FX00"/>
<sequence length="330" mass="35803">MIDARLPLALDGGGLVWPEHGPIAIIQPNAEASLPGVPRDRAQIIHGFKPTHDAWQARGYDCTVGIDKTYAAAIVCLPRAKTEARALLASSVAHASGIVVIDGQKTDGVDSVLKDVRKRVQVHGPVSKAHGKLFWFENRDPEAFRDWDVGPALTQGGFWTAPGVFSADAVDPASALLASALPEKLGKRIADLGAGWGYLSAHVLTRSDIDAVHLVEANHMALECARRNVADGRARFHWADATSWSPPEPIDTVVMNPPFHTGRAADPDLGRAFMQSAARVLHPQGQLWMVANRHLPYESTLRATFAHVTEAGADTRFKLFRASRPLRKRA</sequence>
<protein>
    <submittedName>
        <fullName evidence="7">Class I SAM-dependent methyltransferase</fullName>
    </submittedName>
</protein>
<dbReference type="GO" id="GO:0008170">
    <property type="term" value="F:N-methyltransferase activity"/>
    <property type="evidence" value="ECO:0007669"/>
    <property type="project" value="UniProtKB-ARBA"/>
</dbReference>
<name>A0A9X1FX00_9RHOB</name>
<organism evidence="7 8">
    <name type="scientific">Roseobacter insulae</name>
    <dbReference type="NCBI Taxonomy" id="2859783"/>
    <lineage>
        <taxon>Bacteria</taxon>
        <taxon>Pseudomonadati</taxon>
        <taxon>Pseudomonadota</taxon>
        <taxon>Alphaproteobacteria</taxon>
        <taxon>Rhodobacterales</taxon>
        <taxon>Roseobacteraceae</taxon>
        <taxon>Roseobacter</taxon>
    </lineage>
</organism>
<accession>A0A9X1FX00</accession>
<evidence type="ECO:0000256" key="4">
    <source>
        <dbReference type="ARBA" id="ARBA00022679"/>
    </source>
</evidence>
<feature type="domain" description="Methyltransferase small" evidence="6">
    <location>
        <begin position="158"/>
        <end position="320"/>
    </location>
</feature>
<evidence type="ECO:0000259" key="6">
    <source>
        <dbReference type="Pfam" id="PF05175"/>
    </source>
</evidence>
<dbReference type="GO" id="GO:0032259">
    <property type="term" value="P:methylation"/>
    <property type="evidence" value="ECO:0007669"/>
    <property type="project" value="UniProtKB-KW"/>
</dbReference>
<dbReference type="GO" id="GO:0008757">
    <property type="term" value="F:S-adenosylmethionine-dependent methyltransferase activity"/>
    <property type="evidence" value="ECO:0007669"/>
    <property type="project" value="InterPro"/>
</dbReference>
<gene>
    <name evidence="7" type="ORF">KX928_16175</name>
</gene>
<dbReference type="Pfam" id="PF05175">
    <property type="entry name" value="MTS"/>
    <property type="match status" value="1"/>
</dbReference>
<evidence type="ECO:0000313" key="8">
    <source>
        <dbReference type="Proteomes" id="UP001138661"/>
    </source>
</evidence>
<evidence type="ECO:0000256" key="2">
    <source>
        <dbReference type="ARBA" id="ARBA00022552"/>
    </source>
</evidence>
<dbReference type="InterPro" id="IPR007848">
    <property type="entry name" value="Small_mtfrase_dom"/>
</dbReference>
<keyword evidence="4" id="KW-0808">Transferase</keyword>
<evidence type="ECO:0000256" key="3">
    <source>
        <dbReference type="ARBA" id="ARBA00022603"/>
    </source>
</evidence>
<keyword evidence="3 7" id="KW-0489">Methyltransferase</keyword>
<comment type="caution">
    <text evidence="7">The sequence shown here is derived from an EMBL/GenBank/DDBJ whole genome shotgun (WGS) entry which is preliminary data.</text>
</comment>
<dbReference type="GO" id="GO:0006364">
    <property type="term" value="P:rRNA processing"/>
    <property type="evidence" value="ECO:0007669"/>
    <property type="project" value="UniProtKB-KW"/>
</dbReference>
<keyword evidence="2" id="KW-0698">rRNA processing</keyword>
<dbReference type="GO" id="GO:0003676">
    <property type="term" value="F:nucleic acid binding"/>
    <property type="evidence" value="ECO:0007669"/>
    <property type="project" value="InterPro"/>
</dbReference>
<proteinExistence type="predicted"/>
<evidence type="ECO:0000313" key="7">
    <source>
        <dbReference type="EMBL" id="MBW4709329.1"/>
    </source>
</evidence>
<keyword evidence="1" id="KW-0963">Cytoplasm</keyword>
<dbReference type="InterPro" id="IPR002052">
    <property type="entry name" value="DNA_methylase_N6_adenine_CS"/>
</dbReference>
<dbReference type="InterPro" id="IPR046977">
    <property type="entry name" value="RsmC/RlmG"/>
</dbReference>
<dbReference type="PROSITE" id="PS00092">
    <property type="entry name" value="N6_MTASE"/>
    <property type="match status" value="1"/>
</dbReference>
<keyword evidence="8" id="KW-1185">Reference proteome</keyword>
<evidence type="ECO:0000256" key="1">
    <source>
        <dbReference type="ARBA" id="ARBA00022490"/>
    </source>
</evidence>
<keyword evidence="5" id="KW-0949">S-adenosyl-L-methionine</keyword>